<keyword evidence="2" id="KW-1185">Reference proteome</keyword>
<comment type="caution">
    <text evidence="1">The sequence shown here is derived from an EMBL/GenBank/DDBJ whole genome shotgun (WGS) entry which is preliminary data.</text>
</comment>
<dbReference type="EMBL" id="JADWOX010000009">
    <property type="protein sequence ID" value="MBI1684846.1"/>
    <property type="molecule type" value="Genomic_DNA"/>
</dbReference>
<organism evidence="1 2">
    <name type="scientific">Caulobacter hibisci</name>
    <dbReference type="NCBI Taxonomy" id="2035993"/>
    <lineage>
        <taxon>Bacteria</taxon>
        <taxon>Pseudomonadati</taxon>
        <taxon>Pseudomonadota</taxon>
        <taxon>Alphaproteobacteria</taxon>
        <taxon>Caulobacterales</taxon>
        <taxon>Caulobacteraceae</taxon>
        <taxon>Caulobacter</taxon>
    </lineage>
</organism>
<evidence type="ECO:0000313" key="2">
    <source>
        <dbReference type="Proteomes" id="UP000639859"/>
    </source>
</evidence>
<reference evidence="1 2" key="1">
    <citation type="submission" date="2020-11" db="EMBL/GenBank/DDBJ databases">
        <title>genome sequence of strain KACC 18849.</title>
        <authorList>
            <person name="Gao J."/>
            <person name="Zhang X."/>
        </authorList>
    </citation>
    <scope>NUCLEOTIDE SEQUENCE [LARGE SCALE GENOMIC DNA]</scope>
    <source>
        <strain evidence="1 2">KACC 18849</strain>
    </source>
</reference>
<accession>A0ABS0SZH3</accession>
<gene>
    <name evidence="1" type="ORF">I4Q42_14320</name>
</gene>
<sequence length="71" mass="7894">MSAVLATMDPAIEEAAEFGRCIRSLGPTQRRVLTVLLRRLVDMEAADDADGAVRVVDEIRRILCEGEKTRH</sequence>
<name>A0ABS0SZH3_9CAUL</name>
<dbReference type="RefSeq" id="WP_198576761.1">
    <property type="nucleotide sequence ID" value="NZ_JADWOX010000009.1"/>
</dbReference>
<protein>
    <recommendedName>
        <fullName evidence="3">Transcriptional regulator</fullName>
    </recommendedName>
</protein>
<evidence type="ECO:0008006" key="3">
    <source>
        <dbReference type="Google" id="ProtNLM"/>
    </source>
</evidence>
<proteinExistence type="predicted"/>
<evidence type="ECO:0000313" key="1">
    <source>
        <dbReference type="EMBL" id="MBI1684846.1"/>
    </source>
</evidence>
<dbReference type="Proteomes" id="UP000639859">
    <property type="component" value="Unassembled WGS sequence"/>
</dbReference>